<dbReference type="Proteomes" id="UP001230986">
    <property type="component" value="Unassembled WGS sequence"/>
</dbReference>
<keyword evidence="2" id="KW-1185">Reference proteome</keyword>
<organism evidence="1 2">
    <name type="scientific">Geitlerinema calcuttense NRMC-F 0142</name>
    <dbReference type="NCBI Taxonomy" id="2922238"/>
    <lineage>
        <taxon>Bacteria</taxon>
        <taxon>Bacillati</taxon>
        <taxon>Cyanobacteriota</taxon>
        <taxon>Cyanophyceae</taxon>
        <taxon>Geitlerinematales</taxon>
        <taxon>Geitlerinemataceae</taxon>
        <taxon>Geitlerinema</taxon>
    </lineage>
</organism>
<comment type="caution">
    <text evidence="1">The sequence shown here is derived from an EMBL/GenBank/DDBJ whole genome shotgun (WGS) entry which is preliminary data.</text>
</comment>
<dbReference type="RefSeq" id="WP_283360555.1">
    <property type="nucleotide sequence ID" value="NZ_JASVEJ010000012.1"/>
</dbReference>
<protein>
    <submittedName>
        <fullName evidence="1">Uncharacterized protein</fullName>
    </submittedName>
</protein>
<sequence length="260" mass="29122">MTKPLTHLINPTHNLQAILASNRLDPSCLPTILGSSKADCWVCPNELELVKGLRDRAIDVLLLDVELLHKQTQSLCWRVQNLYPDLKIVLVGTQASELANHNWVYEFPEVSVICLSPHSELSHLPSEFPMSPDPNSETSFSPASGGSYTDFVVGAAIFDLNGLPREYLIAEEINNMSWVQTIFQALGLRSLLMSSLQLEGFHHATIHSKGYSAVIVKQKSQYTALLVRVKERNLMTEAFVNWAQNFDPELLKVNPLFRLA</sequence>
<reference evidence="1 2" key="1">
    <citation type="submission" date="2023-06" db="EMBL/GenBank/DDBJ databases">
        <title>Whole genome sequence of Oscillatoria calcuttensis NRMC-F 0142.</title>
        <authorList>
            <person name="Shakena Fathima T."/>
            <person name="Muralitharan G."/>
            <person name="Thajuddin N."/>
        </authorList>
    </citation>
    <scope>NUCLEOTIDE SEQUENCE [LARGE SCALE GENOMIC DNA]</scope>
    <source>
        <strain evidence="1 2">NRMC-F 0142</strain>
    </source>
</reference>
<evidence type="ECO:0000313" key="1">
    <source>
        <dbReference type="EMBL" id="MDL5056461.1"/>
    </source>
</evidence>
<accession>A0ABT7M092</accession>
<dbReference type="EMBL" id="JASVEJ010000012">
    <property type="protein sequence ID" value="MDL5056461.1"/>
    <property type="molecule type" value="Genomic_DNA"/>
</dbReference>
<proteinExistence type="predicted"/>
<gene>
    <name evidence="1" type="ORF">QQ055_03120</name>
</gene>
<name>A0ABT7M092_9CYAN</name>
<evidence type="ECO:0000313" key="2">
    <source>
        <dbReference type="Proteomes" id="UP001230986"/>
    </source>
</evidence>